<dbReference type="Pfam" id="PF00512">
    <property type="entry name" value="HisKA"/>
    <property type="match status" value="1"/>
</dbReference>
<keyword evidence="4 10" id="KW-0808">Transferase</keyword>
<keyword evidence="5 10" id="KW-0418">Kinase</keyword>
<dbReference type="PANTHER" id="PTHR43711:SF31">
    <property type="entry name" value="HISTIDINE KINASE"/>
    <property type="match status" value="1"/>
</dbReference>
<dbReference type="FunFam" id="3.30.565.10:FF:000006">
    <property type="entry name" value="Sensor histidine kinase WalK"/>
    <property type="match status" value="1"/>
</dbReference>
<dbReference type="SMART" id="SM00387">
    <property type="entry name" value="HATPase_c"/>
    <property type="match status" value="1"/>
</dbReference>
<dbReference type="InterPro" id="IPR005467">
    <property type="entry name" value="His_kinase_dom"/>
</dbReference>
<dbReference type="Proteomes" id="UP000095591">
    <property type="component" value="Unassembled WGS sequence"/>
</dbReference>
<keyword evidence="6" id="KW-0902">Two-component regulatory system</keyword>
<dbReference type="Pfam" id="PF02518">
    <property type="entry name" value="HATPase_c"/>
    <property type="match status" value="1"/>
</dbReference>
<dbReference type="EC" id="2.7.13.3" evidence="2"/>
<proteinExistence type="predicted"/>
<evidence type="ECO:0000256" key="1">
    <source>
        <dbReference type="ARBA" id="ARBA00000085"/>
    </source>
</evidence>
<dbReference type="InterPro" id="IPR036097">
    <property type="entry name" value="HisK_dim/P_sf"/>
</dbReference>
<evidence type="ECO:0000256" key="8">
    <source>
        <dbReference type="SAM" id="Phobius"/>
    </source>
</evidence>
<evidence type="ECO:0000259" key="9">
    <source>
        <dbReference type="PROSITE" id="PS50109"/>
    </source>
</evidence>
<dbReference type="RefSeq" id="WP_057319443.1">
    <property type="nucleotide sequence ID" value="NZ_CYXP01000005.1"/>
</dbReference>
<dbReference type="InterPro" id="IPR050736">
    <property type="entry name" value="Sensor_HK_Regulatory"/>
</dbReference>
<organism evidence="10 11">
    <name type="scientific">Parabacteroides distasonis</name>
    <dbReference type="NCBI Taxonomy" id="823"/>
    <lineage>
        <taxon>Bacteria</taxon>
        <taxon>Pseudomonadati</taxon>
        <taxon>Bacteroidota</taxon>
        <taxon>Bacteroidia</taxon>
        <taxon>Bacteroidales</taxon>
        <taxon>Tannerellaceae</taxon>
        <taxon>Parabacteroides</taxon>
    </lineage>
</organism>
<feature type="transmembrane region" description="Helical" evidence="8">
    <location>
        <begin position="404"/>
        <end position="427"/>
    </location>
</feature>
<comment type="catalytic activity">
    <reaction evidence="1">
        <text>ATP + protein L-histidine = ADP + protein N-phospho-L-histidine.</text>
        <dbReference type="EC" id="2.7.13.3"/>
    </reaction>
</comment>
<evidence type="ECO:0000313" key="10">
    <source>
        <dbReference type="EMBL" id="CUN19050.1"/>
    </source>
</evidence>
<dbReference type="SMART" id="SM00388">
    <property type="entry name" value="HisKA"/>
    <property type="match status" value="1"/>
</dbReference>
<name>A0A173UXE2_PARDI</name>
<dbReference type="InterPro" id="IPR036890">
    <property type="entry name" value="HATPase_C_sf"/>
</dbReference>
<dbReference type="PANTHER" id="PTHR43711">
    <property type="entry name" value="TWO-COMPONENT HISTIDINE KINASE"/>
    <property type="match status" value="1"/>
</dbReference>
<evidence type="ECO:0000313" key="11">
    <source>
        <dbReference type="Proteomes" id="UP000095591"/>
    </source>
</evidence>
<keyword evidence="3" id="KW-0597">Phosphoprotein</keyword>
<evidence type="ECO:0000256" key="5">
    <source>
        <dbReference type="ARBA" id="ARBA00022777"/>
    </source>
</evidence>
<dbReference type="InterPro" id="IPR003594">
    <property type="entry name" value="HATPase_dom"/>
</dbReference>
<dbReference type="InterPro" id="IPR003661">
    <property type="entry name" value="HisK_dim/P_dom"/>
</dbReference>
<dbReference type="FunFam" id="1.10.287.130:FF:000001">
    <property type="entry name" value="Two-component sensor histidine kinase"/>
    <property type="match status" value="1"/>
</dbReference>
<evidence type="ECO:0000256" key="2">
    <source>
        <dbReference type="ARBA" id="ARBA00012438"/>
    </source>
</evidence>
<protein>
    <recommendedName>
        <fullName evidence="2">histidine kinase</fullName>
        <ecNumber evidence="2">2.7.13.3</ecNumber>
    </recommendedName>
</protein>
<accession>A0A173UXE2</accession>
<keyword evidence="8" id="KW-1133">Transmembrane helix</keyword>
<dbReference type="AlphaFoldDB" id="A0A173UXE2"/>
<evidence type="ECO:0000256" key="7">
    <source>
        <dbReference type="ARBA" id="ARBA00023136"/>
    </source>
</evidence>
<dbReference type="CDD" id="cd00082">
    <property type="entry name" value="HisKA"/>
    <property type="match status" value="1"/>
</dbReference>
<dbReference type="GO" id="GO:0000155">
    <property type="term" value="F:phosphorelay sensor kinase activity"/>
    <property type="evidence" value="ECO:0007669"/>
    <property type="project" value="InterPro"/>
</dbReference>
<reference evidence="10 11" key="1">
    <citation type="submission" date="2015-09" db="EMBL/GenBank/DDBJ databases">
        <authorList>
            <consortium name="Pathogen Informatics"/>
        </authorList>
    </citation>
    <scope>NUCLEOTIDE SEQUENCE [LARGE SCALE GENOMIC DNA]</scope>
    <source>
        <strain evidence="10 11">2789STDY5608872</strain>
    </source>
</reference>
<keyword evidence="8" id="KW-0812">Transmembrane</keyword>
<dbReference type="SUPFAM" id="SSF47384">
    <property type="entry name" value="Homodimeric domain of signal transducing histidine kinase"/>
    <property type="match status" value="1"/>
</dbReference>
<dbReference type="PRINTS" id="PR00344">
    <property type="entry name" value="BCTRLSENSOR"/>
</dbReference>
<evidence type="ECO:0000256" key="3">
    <source>
        <dbReference type="ARBA" id="ARBA00022553"/>
    </source>
</evidence>
<gene>
    <name evidence="10" type="primary">rcsC_7</name>
    <name evidence="10" type="ORF">ERS852429_02387</name>
</gene>
<sequence>MKFRIFYISCFLLSLVTQLIGQTKRDSLLALINGMPADTTRLVFISDLIKKELTRNDLFWVSRLLTEARAQKNTSYEAQAYFWTIKHYYNSDIDSFKFYLDKAEPLLLKNEMYEPLFRTKAWYGYFLTNTGNNEQALAWIKASEERANQLGYLDGRDMMRQALANFYIKNKLLKEGEDLYNEILEDMERRDVDLIKRINILRQLFMTCGNFDSRLRYLELYKSYLDYCKAKGIEKLDDENPLYVLEYIYYQSYAYENLNLYRVRRKGNLGDIYKSLQMASKILEEHKLERRRLELKNLYASYYWANREYDKAISAFTYLYERYKRAGRETVVVDMLKYRGQVEFEAGQYKEAAIDCFKMARLQDSIRQTTFYKELAEMQAQHETDKLELQNQKMEMEAMHARNVLIFMGVGVLVLVLICALLVFLVCQKHRLGEQFKLAKEKAEEADRIKSAFLANMNHEIRTPLNAIVGFSQVLVDEEDKETRQEFANIIQNNNELLQRLVGDVLDLSKIDSNTMSLIYKKQDIASLMKEIYNVILLRMPDGVELLLDDCEELEMETDRNRLTQILTNLLTNAIKHTREGFIRFGYKKTDGFVEFFIQDSGEGIPEDKVDSIFSRFVQLDDWSKGVGLGLAICKGLVGQMQGKIWATSKLGEGSVFFVRLPLTVNII</sequence>
<evidence type="ECO:0000256" key="4">
    <source>
        <dbReference type="ARBA" id="ARBA00022679"/>
    </source>
</evidence>
<dbReference type="EMBL" id="CYXP01000005">
    <property type="protein sequence ID" value="CUN19050.1"/>
    <property type="molecule type" value="Genomic_DNA"/>
</dbReference>
<evidence type="ECO:0000256" key="6">
    <source>
        <dbReference type="ARBA" id="ARBA00023012"/>
    </source>
</evidence>
<dbReference type="Gene3D" id="3.30.565.10">
    <property type="entry name" value="Histidine kinase-like ATPase, C-terminal domain"/>
    <property type="match status" value="1"/>
</dbReference>
<dbReference type="SUPFAM" id="SSF55874">
    <property type="entry name" value="ATPase domain of HSP90 chaperone/DNA topoisomerase II/histidine kinase"/>
    <property type="match status" value="1"/>
</dbReference>
<keyword evidence="7 8" id="KW-0472">Membrane</keyword>
<dbReference type="InterPro" id="IPR004358">
    <property type="entry name" value="Sig_transdc_His_kin-like_C"/>
</dbReference>
<feature type="domain" description="Histidine kinase" evidence="9">
    <location>
        <begin position="456"/>
        <end position="665"/>
    </location>
</feature>
<dbReference type="PROSITE" id="PS50109">
    <property type="entry name" value="HIS_KIN"/>
    <property type="match status" value="1"/>
</dbReference>
<dbReference type="Gene3D" id="1.10.287.130">
    <property type="match status" value="1"/>
</dbReference>